<sequence length="217" mass="24425">MLKDAAYERVEALLNEGALKPGQLVSQRELVSMTGTTLGSIREAISRLQTEGLLIALPKRGLMVPSMDVQFVRNAYQLRKVLELGAIRSAMTHLEKDVFAGWIRKHEEMRDFTSAQSQQHANELQALDWTIHHRLISSMQNELILNTYRVNAIKIRMAVQTRLRVTPFNAKRVAGEHLAFLKPMFEGNIDKATIALNTHIENSLTLALGGEITDNPE</sequence>
<dbReference type="InterPro" id="IPR008920">
    <property type="entry name" value="TF_FadR/GntR_C"/>
</dbReference>
<protein>
    <submittedName>
        <fullName evidence="5">GntR family transcriptional regulator</fullName>
    </submittedName>
</protein>
<dbReference type="PROSITE" id="PS50949">
    <property type="entry name" value="HTH_GNTR"/>
    <property type="match status" value="1"/>
</dbReference>
<dbReference type="Gene3D" id="1.10.10.10">
    <property type="entry name" value="Winged helix-like DNA-binding domain superfamily/Winged helix DNA-binding domain"/>
    <property type="match status" value="1"/>
</dbReference>
<keyword evidence="1" id="KW-0805">Transcription regulation</keyword>
<dbReference type="Gene3D" id="1.20.120.530">
    <property type="entry name" value="GntR ligand-binding domain-like"/>
    <property type="match status" value="1"/>
</dbReference>
<keyword evidence="6" id="KW-1185">Reference proteome</keyword>
<keyword evidence="3" id="KW-0804">Transcription</keyword>
<evidence type="ECO:0000256" key="1">
    <source>
        <dbReference type="ARBA" id="ARBA00023015"/>
    </source>
</evidence>
<accession>A0A502BTN4</accession>
<organism evidence="5 6">
    <name type="scientific">Brucella gallinifaecis</name>
    <dbReference type="NCBI Taxonomy" id="215590"/>
    <lineage>
        <taxon>Bacteria</taxon>
        <taxon>Pseudomonadati</taxon>
        <taxon>Pseudomonadota</taxon>
        <taxon>Alphaproteobacteria</taxon>
        <taxon>Hyphomicrobiales</taxon>
        <taxon>Brucellaceae</taxon>
        <taxon>Brucella/Ochrobactrum group</taxon>
        <taxon>Brucella</taxon>
    </lineage>
</organism>
<evidence type="ECO:0000256" key="3">
    <source>
        <dbReference type="ARBA" id="ARBA00023163"/>
    </source>
</evidence>
<keyword evidence="2" id="KW-0238">DNA-binding</keyword>
<dbReference type="InterPro" id="IPR036388">
    <property type="entry name" value="WH-like_DNA-bd_sf"/>
</dbReference>
<dbReference type="GO" id="GO:0003677">
    <property type="term" value="F:DNA binding"/>
    <property type="evidence" value="ECO:0007669"/>
    <property type="project" value="UniProtKB-KW"/>
</dbReference>
<dbReference type="SUPFAM" id="SSF46785">
    <property type="entry name" value="Winged helix' DNA-binding domain"/>
    <property type="match status" value="1"/>
</dbReference>
<evidence type="ECO:0000313" key="5">
    <source>
        <dbReference type="EMBL" id="TPF77210.1"/>
    </source>
</evidence>
<evidence type="ECO:0000259" key="4">
    <source>
        <dbReference type="PROSITE" id="PS50949"/>
    </source>
</evidence>
<evidence type="ECO:0000256" key="2">
    <source>
        <dbReference type="ARBA" id="ARBA00023125"/>
    </source>
</evidence>
<dbReference type="InterPro" id="IPR036390">
    <property type="entry name" value="WH_DNA-bd_sf"/>
</dbReference>
<evidence type="ECO:0000313" key="6">
    <source>
        <dbReference type="Proteomes" id="UP000315388"/>
    </source>
</evidence>
<dbReference type="Pfam" id="PF00392">
    <property type="entry name" value="GntR"/>
    <property type="match status" value="1"/>
</dbReference>
<dbReference type="InterPro" id="IPR011711">
    <property type="entry name" value="GntR_C"/>
</dbReference>
<comment type="caution">
    <text evidence="5">The sequence shown here is derived from an EMBL/GenBank/DDBJ whole genome shotgun (WGS) entry which is preliminary data.</text>
</comment>
<proteinExistence type="predicted"/>
<dbReference type="SMART" id="SM00345">
    <property type="entry name" value="HTH_GNTR"/>
    <property type="match status" value="1"/>
</dbReference>
<dbReference type="Pfam" id="PF07729">
    <property type="entry name" value="FCD"/>
    <property type="match status" value="1"/>
</dbReference>
<dbReference type="Proteomes" id="UP000315388">
    <property type="component" value="Unassembled WGS sequence"/>
</dbReference>
<dbReference type="InterPro" id="IPR000524">
    <property type="entry name" value="Tscrpt_reg_HTH_GntR"/>
</dbReference>
<feature type="domain" description="HTH gntR-type" evidence="4">
    <location>
        <begin position="1"/>
        <end position="67"/>
    </location>
</feature>
<dbReference type="SUPFAM" id="SSF48008">
    <property type="entry name" value="GntR ligand-binding domain-like"/>
    <property type="match status" value="1"/>
</dbReference>
<gene>
    <name evidence="5" type="ORF">FHY56_01810</name>
</gene>
<name>A0A502BTN4_9HYPH</name>
<dbReference type="PANTHER" id="PTHR43537:SF5">
    <property type="entry name" value="UXU OPERON TRANSCRIPTIONAL REGULATOR"/>
    <property type="match status" value="1"/>
</dbReference>
<dbReference type="AlphaFoldDB" id="A0A502BTN4"/>
<dbReference type="SMART" id="SM00895">
    <property type="entry name" value="FCD"/>
    <property type="match status" value="1"/>
</dbReference>
<dbReference type="EMBL" id="VEWJ01000001">
    <property type="protein sequence ID" value="TPF77210.1"/>
    <property type="molecule type" value="Genomic_DNA"/>
</dbReference>
<reference evidence="5 6" key="1">
    <citation type="journal article" date="2003" name="Int. J. Syst. Evol. Microbiol.">
        <title>Towards a standardized format for the description of a novel species (of an established genus): Ochrobactrum gallinifaecis sp. nov.</title>
        <authorList>
            <person name="Kampfer P."/>
            <person name="Buczolits S."/>
            <person name="Albrecht A."/>
            <person name="Busse H.J."/>
            <person name="Stackebrandt E."/>
        </authorList>
    </citation>
    <scope>NUCLEOTIDE SEQUENCE [LARGE SCALE GENOMIC DNA]</scope>
    <source>
        <strain evidence="5 6">ISO 196</strain>
    </source>
</reference>
<dbReference type="OrthoDB" id="7768882at2"/>
<dbReference type="GO" id="GO:0003700">
    <property type="term" value="F:DNA-binding transcription factor activity"/>
    <property type="evidence" value="ECO:0007669"/>
    <property type="project" value="InterPro"/>
</dbReference>
<dbReference type="PANTHER" id="PTHR43537">
    <property type="entry name" value="TRANSCRIPTIONAL REGULATOR, GNTR FAMILY"/>
    <property type="match status" value="1"/>
</dbReference>